<dbReference type="Gene3D" id="3.40.50.410">
    <property type="entry name" value="von Willebrand factor, type A domain"/>
    <property type="match status" value="1"/>
</dbReference>
<dbReference type="EMBL" id="RSAS01000935">
    <property type="protein sequence ID" value="RRR65575.1"/>
    <property type="molecule type" value="Genomic_DNA"/>
</dbReference>
<proteinExistence type="predicted"/>
<dbReference type="InterPro" id="IPR013784">
    <property type="entry name" value="Carb-bd-like_fold"/>
</dbReference>
<dbReference type="GO" id="GO:0030246">
    <property type="term" value="F:carbohydrate binding"/>
    <property type="evidence" value="ECO:0007669"/>
    <property type="project" value="InterPro"/>
</dbReference>
<dbReference type="Gene3D" id="2.60.120.380">
    <property type="match status" value="1"/>
</dbReference>
<evidence type="ECO:0000313" key="4">
    <source>
        <dbReference type="Proteomes" id="UP000280307"/>
    </source>
</evidence>
<dbReference type="SUPFAM" id="SSF49452">
    <property type="entry name" value="Starch-binding domain-like"/>
    <property type="match status" value="2"/>
</dbReference>
<dbReference type="InterPro" id="IPR036465">
    <property type="entry name" value="vWFA_dom_sf"/>
</dbReference>
<reference evidence="3 4" key="1">
    <citation type="submission" date="2018-12" db="EMBL/GenBank/DDBJ databases">
        <title>Genome Sequence of Candidatus Viridilinea halotolerans isolated from saline sulfide-rich spring.</title>
        <authorList>
            <person name="Grouzdev D.S."/>
            <person name="Burganskaya E.I."/>
            <person name="Krutkina M.S."/>
            <person name="Sukhacheva M.V."/>
            <person name="Gorlenko V.M."/>
        </authorList>
    </citation>
    <scope>NUCLEOTIDE SEQUENCE [LARGE SCALE GENOMIC DNA]</scope>
    <source>
        <strain evidence="3">Chok-6</strain>
    </source>
</reference>
<dbReference type="Gene3D" id="2.60.40.1120">
    <property type="entry name" value="Carboxypeptidase-like, regulatory domain"/>
    <property type="match status" value="1"/>
</dbReference>
<dbReference type="Proteomes" id="UP000280307">
    <property type="component" value="Unassembled WGS sequence"/>
</dbReference>
<feature type="compositionally biased region" description="Low complexity" evidence="2">
    <location>
        <begin position="131"/>
        <end position="198"/>
    </location>
</feature>
<dbReference type="PANTHER" id="PTHR23303">
    <property type="entry name" value="CARBOXYPEPTIDASE REGULATORY REGION-CONTAINING"/>
    <property type="match status" value="1"/>
</dbReference>
<organism evidence="3 4">
    <name type="scientific">Candidatus Viridilinea halotolerans</name>
    <dbReference type="NCBI Taxonomy" id="2491704"/>
    <lineage>
        <taxon>Bacteria</taxon>
        <taxon>Bacillati</taxon>
        <taxon>Chloroflexota</taxon>
        <taxon>Chloroflexia</taxon>
        <taxon>Chloroflexales</taxon>
        <taxon>Chloroflexineae</taxon>
        <taxon>Oscillochloridaceae</taxon>
        <taxon>Candidatus Viridilinea</taxon>
    </lineage>
</organism>
<gene>
    <name evidence="3" type="ORF">EI684_22735</name>
</gene>
<comment type="caution">
    <text evidence="3">The sequence shown here is derived from an EMBL/GenBank/DDBJ whole genome shotgun (WGS) entry which is preliminary data.</text>
</comment>
<dbReference type="InterPro" id="IPR051417">
    <property type="entry name" value="SDr/BOS_complex"/>
</dbReference>
<evidence type="ECO:0000313" key="3">
    <source>
        <dbReference type="EMBL" id="RRR65575.1"/>
    </source>
</evidence>
<dbReference type="Gene3D" id="2.60.40.10">
    <property type="entry name" value="Immunoglobulins"/>
    <property type="match status" value="1"/>
</dbReference>
<dbReference type="CDD" id="cd00198">
    <property type="entry name" value="vWFA"/>
    <property type="match status" value="1"/>
</dbReference>
<dbReference type="Pfam" id="PF13620">
    <property type="entry name" value="CarboxypepD_reg"/>
    <property type="match status" value="2"/>
</dbReference>
<evidence type="ECO:0000256" key="1">
    <source>
        <dbReference type="ARBA" id="ARBA00022729"/>
    </source>
</evidence>
<feature type="region of interest" description="Disordered" evidence="2">
    <location>
        <begin position="130"/>
        <end position="199"/>
    </location>
</feature>
<sequence length="1290" mass="137028">MIPSSITKLLIACALLLSAGMGGLWLTQQRGVQAQASMVTAISPTWSQADQTINVTVQGNGFMASPPLVARLSGTAGIFDLHYVVVQSSVSFTTVISSGLPTGIYDLVVINNGETGILHSAFTIVAPGESPATATPTATASPTPSATHTATATATHTATPTRTATATHTATPTYTPVPPTATATQTPAPPTATATQTPLPSRFALAGRVTSGGAGLAGVTIALGTSTTTTDSTGHYQFANLPAGNYTLTPALSGYSFSPSSRNVALQRDSSGQNFSASALINPRIVMSPLETTRGGSLNLQGSGFSANGQLRHQIVDANGNVAEETSLATAQGSFSYRHTVANSAPLGSSSYRVQDVTTGTWSNTIVYSVEPNPTYSITGRVVDGDNQPVSGVTMALDAGHATQTGGDGRYTLQGVAAGSYTLTPAHADYSFTPASRSVTLPPAQSDIDFVATRVANPVVDLSISLYNNPTSAQRNAYEQIIRYFADGVYESSNAAHRIGTVRIYTNAGNWNSADVQWSERCHPRAHVSGFGRVGWQVFMCDRFAGGMTWDGVRLDYNYLERVANDPVAHSDDTRHQNGGYTFAHEWGHYFYSLRDEYVGAATCTGKPTQGPCRDDVPVEFSLMNSSWNATGGNYRWLNFSTRLNDTQRTAQYRTYLANAWEFLLRHPSADPRDPERLLYTNSRLYYPELAAVAPNLNEAPRIDLVAGHNARGSLRILWNPSGSATLQSTPVQQRVLVVEAATSAQLAHRAAAQWLVSQAPLGSSAFALVSYGAEANVVQPMTLLNSEADRQALLGQLAALQPSATRVVRPAATQALRLAREQLGTQPAGDNAVYLFTGGAIEDGSRLFQELTAYRAAQIPIFSFDHRAAARSATLPHTIAQRTGGSYAATPQLPAALFALMAAEEQQSPLVSSVIAQGERANAAATPIQLTIDSALQTLDLLVVQPESAAKALQLRDPQGNRYALSECQTLLDYTVCRQQVPAAQMAVGRWAIESSNSNEAFSLSYRISGLYNGRVPLTSSLDQLNGRVFHYPEAIAIAAALQRELPVAQAGVTAHLTLPDGTSHPVTLRDDGLAPDGIADDGIYSALLGYRQFGRYTLNVSFDNREGRATTSAAGLNLAPAPPIGDQPIEEAGEALGENFQRTLVATFYMAGLQADDHGDTAASATPLLSNNSDVAGSIDLAGDRDRFRLTAERNGTFVVRVSDLALDMYPRLRLLAADGQTERSSHTWTGSGYLWTSFTLAAGETLYAEVSHYDANAVGGLYKISVGPPLVGEAIRGSSVYLPLVRR</sequence>
<dbReference type="NCBIfam" id="NF041940">
    <property type="entry name" value="choice_anch_X"/>
    <property type="match status" value="1"/>
</dbReference>
<keyword evidence="1" id="KW-0732">Signal</keyword>
<accession>A0A426TQK7</accession>
<dbReference type="SUPFAM" id="SSF53300">
    <property type="entry name" value="vWA-like"/>
    <property type="match status" value="1"/>
</dbReference>
<dbReference type="InterPro" id="IPR013783">
    <property type="entry name" value="Ig-like_fold"/>
</dbReference>
<protein>
    <submittedName>
        <fullName evidence="3">Uncharacterized protein</fullName>
    </submittedName>
</protein>
<evidence type="ECO:0000256" key="2">
    <source>
        <dbReference type="SAM" id="MobiDB-lite"/>
    </source>
</evidence>
<name>A0A426TQK7_9CHLR</name>